<reference evidence="2 3" key="1">
    <citation type="submission" date="2021-06" db="EMBL/GenBank/DDBJ databases">
        <title>Halomicroarcula sp. a new haloarchaeum isolated from saline soil.</title>
        <authorList>
            <person name="Duran-Viseras A."/>
            <person name="Sanchez-Porro C."/>
            <person name="Ventosa A."/>
        </authorList>
    </citation>
    <scope>NUCLEOTIDE SEQUENCE [LARGE SCALE GENOMIC DNA]</scope>
    <source>
        <strain evidence="2 3">F27</strain>
    </source>
</reference>
<dbReference type="Proteomes" id="UP001430455">
    <property type="component" value="Unassembled WGS sequence"/>
</dbReference>
<feature type="coiled-coil region" evidence="1">
    <location>
        <begin position="83"/>
        <end position="110"/>
    </location>
</feature>
<accession>A0AAW4PFA9</accession>
<keyword evidence="3" id="KW-1185">Reference proteome</keyword>
<dbReference type="RefSeq" id="WP_220581248.1">
    <property type="nucleotide sequence ID" value="NZ_RKLT01000009.1"/>
</dbReference>
<name>A0AAW4PFA9_9EURY</name>
<evidence type="ECO:0000256" key="1">
    <source>
        <dbReference type="SAM" id="Coils"/>
    </source>
</evidence>
<evidence type="ECO:0000313" key="2">
    <source>
        <dbReference type="EMBL" id="MBX0296655.1"/>
    </source>
</evidence>
<sequence>MSTDGVQPDRDADEDVIQFLVARVNSLEDRVDDLQQQVDQDTDAITAEVMDRFESKLAAERHQRETALKDEQITRTQAISSLKSTVEDEIEDVRDDLRDEQKTRSRADARTQQRVTHLADTIGTEIDDDAIADDDKLVTLVREGPRAVVADPYPVHRRVQQVLTHLEEWGQYVSDGNGTRVVLTSTTLCPYLEAHANEQFASSQLKRIFEKLVALAGDSPRRVRQDKTNDGAHRVTIWHPQAIISAAEAQR</sequence>
<gene>
    <name evidence="2" type="ORF">EGH23_17395</name>
</gene>
<evidence type="ECO:0000313" key="3">
    <source>
        <dbReference type="Proteomes" id="UP001430455"/>
    </source>
</evidence>
<proteinExistence type="predicted"/>
<dbReference type="AlphaFoldDB" id="A0AAW4PFA9"/>
<organism evidence="2 3">
    <name type="scientific">Haloarcula nitratireducens</name>
    <dbReference type="NCBI Taxonomy" id="2487749"/>
    <lineage>
        <taxon>Archaea</taxon>
        <taxon>Methanobacteriati</taxon>
        <taxon>Methanobacteriota</taxon>
        <taxon>Stenosarchaea group</taxon>
        <taxon>Halobacteria</taxon>
        <taxon>Halobacteriales</taxon>
        <taxon>Haloarculaceae</taxon>
        <taxon>Haloarcula</taxon>
    </lineage>
</organism>
<feature type="coiled-coil region" evidence="1">
    <location>
        <begin position="17"/>
        <end position="44"/>
    </location>
</feature>
<keyword evidence="1" id="KW-0175">Coiled coil</keyword>
<protein>
    <submittedName>
        <fullName evidence="2">Uncharacterized protein</fullName>
    </submittedName>
</protein>
<dbReference type="EMBL" id="RKLT01000009">
    <property type="protein sequence ID" value="MBX0296655.1"/>
    <property type="molecule type" value="Genomic_DNA"/>
</dbReference>
<comment type="caution">
    <text evidence="2">The sequence shown here is derived from an EMBL/GenBank/DDBJ whole genome shotgun (WGS) entry which is preliminary data.</text>
</comment>